<keyword evidence="3" id="KW-1185">Reference proteome</keyword>
<sequence>MSSGNDGTCTDAADAGGTVTSQHAGPTDTYAVPARARPCAFGGSAKAAKPSGCRPAEARTVNRSAPSPRTSGGPAPRTGRQPLEHEHRDQPIRPMAVPRTTRRPVAQPGTLREQLRQHGYMTGEARPAALRQLVLQAPAPVIARSLGFHDNSTTRIAAEAGGSWNRYAPGDHTK</sequence>
<evidence type="ECO:0000313" key="2">
    <source>
        <dbReference type="EMBL" id="QKG27278.1"/>
    </source>
</evidence>
<feature type="region of interest" description="Disordered" evidence="1">
    <location>
        <begin position="1"/>
        <end position="112"/>
    </location>
</feature>
<dbReference type="AlphaFoldDB" id="A0A7D3W261"/>
<accession>A0A7D3W261</accession>
<feature type="compositionally biased region" description="Polar residues" evidence="1">
    <location>
        <begin position="61"/>
        <end position="70"/>
    </location>
</feature>
<protein>
    <submittedName>
        <fullName evidence="2">Uncharacterized protein</fullName>
    </submittedName>
</protein>
<evidence type="ECO:0000313" key="3">
    <source>
        <dbReference type="Proteomes" id="UP000501240"/>
    </source>
</evidence>
<evidence type="ECO:0000256" key="1">
    <source>
        <dbReference type="SAM" id="MobiDB-lite"/>
    </source>
</evidence>
<organism evidence="2 3">
    <name type="scientific">Actinomadura verrucosospora</name>
    <dbReference type="NCBI Taxonomy" id="46165"/>
    <lineage>
        <taxon>Bacteria</taxon>
        <taxon>Bacillati</taxon>
        <taxon>Actinomycetota</taxon>
        <taxon>Actinomycetes</taxon>
        <taxon>Streptosporangiales</taxon>
        <taxon>Thermomonosporaceae</taxon>
        <taxon>Actinomadura</taxon>
    </lineage>
</organism>
<reference evidence="2 3" key="1">
    <citation type="submission" date="2020-05" db="EMBL/GenBank/DDBJ databases">
        <title>Actinomadura verrucosospora NRRL-B18236 (PFL_A860) Genome sequencing and assembly.</title>
        <authorList>
            <person name="Samborskyy M."/>
        </authorList>
    </citation>
    <scope>NUCLEOTIDE SEQUENCE [LARGE SCALE GENOMIC DNA]</scope>
    <source>
        <strain evidence="2 3">NRRL:B18236</strain>
    </source>
</reference>
<dbReference type="Proteomes" id="UP000501240">
    <property type="component" value="Chromosome"/>
</dbReference>
<name>A0A7D3W261_ACTVE</name>
<gene>
    <name evidence="2" type="ORF">ACTIVE_8933</name>
</gene>
<dbReference type="EMBL" id="CP053892">
    <property type="protein sequence ID" value="QKG27278.1"/>
    <property type="molecule type" value="Genomic_DNA"/>
</dbReference>
<proteinExistence type="predicted"/>
<feature type="compositionally biased region" description="Basic and acidic residues" evidence="1">
    <location>
        <begin position="82"/>
        <end position="91"/>
    </location>
</feature>